<dbReference type="InterPro" id="IPR005122">
    <property type="entry name" value="Uracil-DNA_glycosylase-like"/>
</dbReference>
<name>A0A382AQ26_9ZZZZ</name>
<keyword evidence="1" id="KW-0004">4Fe-4S</keyword>
<dbReference type="GO" id="GO:0006284">
    <property type="term" value="P:base-excision repair"/>
    <property type="evidence" value="ECO:0007669"/>
    <property type="project" value="InterPro"/>
</dbReference>
<gene>
    <name evidence="11" type="ORF">METZ01_LOCUS156245</name>
</gene>
<dbReference type="GO" id="GO:0033958">
    <property type="term" value="F:DNA-deoxyinosine glycosylase activity"/>
    <property type="evidence" value="ECO:0007669"/>
    <property type="project" value="InterPro"/>
</dbReference>
<dbReference type="AlphaFoldDB" id="A0A382AQ26"/>
<evidence type="ECO:0000259" key="10">
    <source>
        <dbReference type="SMART" id="SM00986"/>
    </source>
</evidence>
<dbReference type="CDD" id="cd10031">
    <property type="entry name" value="UDG-F5_TTUDGB_like"/>
    <property type="match status" value="1"/>
</dbReference>
<dbReference type="Gene3D" id="3.40.470.10">
    <property type="entry name" value="Uracil-DNA glycosylase-like domain"/>
    <property type="match status" value="1"/>
</dbReference>
<evidence type="ECO:0000256" key="2">
    <source>
        <dbReference type="ARBA" id="ARBA00022723"/>
    </source>
</evidence>
<reference evidence="11" key="1">
    <citation type="submission" date="2018-05" db="EMBL/GenBank/DDBJ databases">
        <authorList>
            <person name="Lanie J.A."/>
            <person name="Ng W.-L."/>
            <person name="Kazmierczak K.M."/>
            <person name="Andrzejewski T.M."/>
            <person name="Davidsen T.M."/>
            <person name="Wayne K.J."/>
            <person name="Tettelin H."/>
            <person name="Glass J.I."/>
            <person name="Rusch D."/>
            <person name="Podicherti R."/>
            <person name="Tsui H.-C.T."/>
            <person name="Winkler M.E."/>
        </authorList>
    </citation>
    <scope>NUCLEOTIDE SEQUENCE</scope>
</reference>
<sequence>MTTSLPKLNKKIISCTRCSRLVAFRSKIATEKRKQYIDQEYWGKPITGYGDTDAQLLMVGLAPAAHGGNRTGRVFTGDQSSDFLFKCLFAAGLSNQPISVHKDDGLILHNTYLTAALKCVPPGDKPTPMELRTCFSFFEKEIHHLRQVNTILALGKIAFDACLTFYKENYPIKNRDYEFSHGGKFRLPDNKVLVGSYHPSPRNVNTGRINVDKMVSLLNEVKKIIKSK</sequence>
<keyword evidence="5" id="KW-0408">Iron</keyword>
<evidence type="ECO:0000256" key="3">
    <source>
        <dbReference type="ARBA" id="ARBA00022763"/>
    </source>
</evidence>
<dbReference type="GO" id="GO:0051539">
    <property type="term" value="F:4 iron, 4 sulfur cluster binding"/>
    <property type="evidence" value="ECO:0007669"/>
    <property type="project" value="UniProtKB-KW"/>
</dbReference>
<feature type="domain" description="Uracil-DNA glycosylase-like" evidence="10">
    <location>
        <begin position="47"/>
        <end position="222"/>
    </location>
</feature>
<evidence type="ECO:0000256" key="6">
    <source>
        <dbReference type="ARBA" id="ARBA00023014"/>
    </source>
</evidence>
<evidence type="ECO:0000256" key="1">
    <source>
        <dbReference type="ARBA" id="ARBA00022485"/>
    </source>
</evidence>
<evidence type="ECO:0000256" key="5">
    <source>
        <dbReference type="ARBA" id="ARBA00023004"/>
    </source>
</evidence>
<keyword evidence="6" id="KW-0411">Iron-sulfur</keyword>
<dbReference type="PANTHER" id="PTHR33693:SF3">
    <property type="entry name" value="TYPE-5 URACIL-DNA GLYCOSYLASE"/>
    <property type="match status" value="1"/>
</dbReference>
<protein>
    <recommendedName>
        <fullName evidence="9">Type-5 uracil-DNA glycosylase</fullName>
    </recommendedName>
</protein>
<dbReference type="InterPro" id="IPR051536">
    <property type="entry name" value="UDG_Type-4/5"/>
</dbReference>
<keyword evidence="7" id="KW-0234">DNA repair</keyword>
<organism evidence="11">
    <name type="scientific">marine metagenome</name>
    <dbReference type="NCBI Taxonomy" id="408172"/>
    <lineage>
        <taxon>unclassified sequences</taxon>
        <taxon>metagenomes</taxon>
        <taxon>ecological metagenomes</taxon>
    </lineage>
</organism>
<proteinExistence type="inferred from homology"/>
<dbReference type="InterPro" id="IPR036895">
    <property type="entry name" value="Uracil-DNA_glycosylase-like_sf"/>
</dbReference>
<dbReference type="Pfam" id="PF03167">
    <property type="entry name" value="UDG"/>
    <property type="match status" value="1"/>
</dbReference>
<evidence type="ECO:0000313" key="11">
    <source>
        <dbReference type="EMBL" id="SVB03391.1"/>
    </source>
</evidence>
<dbReference type="EMBL" id="UINC01026260">
    <property type="protein sequence ID" value="SVB03391.1"/>
    <property type="molecule type" value="Genomic_DNA"/>
</dbReference>
<keyword evidence="4" id="KW-0378">Hydrolase</keyword>
<dbReference type="SMART" id="SM00987">
    <property type="entry name" value="UreE_C"/>
    <property type="match status" value="1"/>
</dbReference>
<keyword evidence="2" id="KW-0479">Metal-binding</keyword>
<evidence type="ECO:0000256" key="4">
    <source>
        <dbReference type="ARBA" id="ARBA00022801"/>
    </source>
</evidence>
<evidence type="ECO:0000256" key="7">
    <source>
        <dbReference type="ARBA" id="ARBA00023204"/>
    </source>
</evidence>
<dbReference type="GO" id="GO:0004844">
    <property type="term" value="F:uracil DNA N-glycosylase activity"/>
    <property type="evidence" value="ECO:0007669"/>
    <property type="project" value="InterPro"/>
</dbReference>
<accession>A0A382AQ26</accession>
<keyword evidence="3" id="KW-0227">DNA damage</keyword>
<comment type="similarity">
    <text evidence="8">Belongs to the uracil-DNA glycosylase (UDG) superfamily. Type 5 (UDGb) family.</text>
</comment>
<evidence type="ECO:0000256" key="9">
    <source>
        <dbReference type="ARBA" id="ARBA00023887"/>
    </source>
</evidence>
<dbReference type="InterPro" id="IPR044147">
    <property type="entry name" value="UdgB-like"/>
</dbReference>
<dbReference type="GO" id="GO:0046872">
    <property type="term" value="F:metal ion binding"/>
    <property type="evidence" value="ECO:0007669"/>
    <property type="project" value="UniProtKB-KW"/>
</dbReference>
<dbReference type="SUPFAM" id="SSF52141">
    <property type="entry name" value="Uracil-DNA glycosylase-like"/>
    <property type="match status" value="1"/>
</dbReference>
<evidence type="ECO:0000256" key="8">
    <source>
        <dbReference type="ARBA" id="ARBA00023779"/>
    </source>
</evidence>
<dbReference type="PANTHER" id="PTHR33693">
    <property type="entry name" value="TYPE-5 URACIL-DNA GLYCOSYLASE"/>
    <property type="match status" value="1"/>
</dbReference>
<dbReference type="SMART" id="SM00986">
    <property type="entry name" value="UDG"/>
    <property type="match status" value="1"/>
</dbReference>